<feature type="compositionally biased region" description="Acidic residues" evidence="3">
    <location>
        <begin position="237"/>
        <end position="249"/>
    </location>
</feature>
<feature type="compositionally biased region" description="Basic and acidic residues" evidence="3">
    <location>
        <begin position="60"/>
        <end position="71"/>
    </location>
</feature>
<feature type="compositionally biased region" description="Basic and acidic residues" evidence="3">
    <location>
        <begin position="29"/>
        <end position="46"/>
    </location>
</feature>
<evidence type="ECO:0000259" key="4">
    <source>
        <dbReference type="PROSITE" id="PS51667"/>
    </source>
</evidence>
<dbReference type="Pfam" id="PF08879">
    <property type="entry name" value="WRC"/>
    <property type="match status" value="1"/>
</dbReference>
<feature type="compositionally biased region" description="Basic and acidic residues" evidence="3">
    <location>
        <begin position="138"/>
        <end position="150"/>
    </location>
</feature>
<gene>
    <name evidence="5" type="ORF">L1049_008869</name>
</gene>
<accession>A0AAP0X9L1</accession>
<protein>
    <recommendedName>
        <fullName evidence="4">WRC domain-containing protein</fullName>
    </recommendedName>
</protein>
<feature type="compositionally biased region" description="Basic and acidic residues" evidence="3">
    <location>
        <begin position="163"/>
        <end position="188"/>
    </location>
</feature>
<dbReference type="InterPro" id="IPR014977">
    <property type="entry name" value="WRC_dom"/>
</dbReference>
<sequence length="288" mass="33008">MRIRKRLPPLSLPPPPPPAAAPQDLPSSKSREVYHRHDLSPLEDKNPTPLSDPPNQYLPRHIEDENQRQRSDLQLVTDDPPIGVGEEEGVADENRLTEANRRFGYNSSPEPSAEMGHWCEEDKEIPLKKRRVSFKGKVSKESMMEKEESSRTNVRVRRRRKQKWVESEDGKEEEKVQDGQKREGGSWKMDGLRCSRKNGRGWRCWQQALVGYSMCEHHLEKGRLKRMSSVRSRREDEEYDEEEDGDDESGCMGAKKRKKIGVVKARSMSSLLGQTVPLPAVTLTTILG</sequence>
<feature type="region of interest" description="Disordered" evidence="3">
    <location>
        <begin position="1"/>
        <end position="120"/>
    </location>
</feature>
<evidence type="ECO:0000313" key="5">
    <source>
        <dbReference type="EMBL" id="KAK9290695.1"/>
    </source>
</evidence>
<comment type="caution">
    <text evidence="2">Lacks conserved residue(s) required for the propagation of feature annotation.</text>
</comment>
<dbReference type="EMBL" id="JBBPBK010000002">
    <property type="protein sequence ID" value="KAK9290695.1"/>
    <property type="molecule type" value="Genomic_DNA"/>
</dbReference>
<comment type="caution">
    <text evidence="5">The sequence shown here is derived from an EMBL/GenBank/DDBJ whole genome shotgun (WGS) entry which is preliminary data.</text>
</comment>
<feature type="compositionally biased region" description="Basic and acidic residues" evidence="3">
    <location>
        <begin position="92"/>
        <end position="101"/>
    </location>
</feature>
<dbReference type="PROSITE" id="PS51667">
    <property type="entry name" value="WRC"/>
    <property type="match status" value="1"/>
</dbReference>
<evidence type="ECO:0000313" key="6">
    <source>
        <dbReference type="Proteomes" id="UP001415857"/>
    </source>
</evidence>
<name>A0AAP0X9L1_LIQFO</name>
<feature type="region of interest" description="Disordered" evidence="3">
    <location>
        <begin position="223"/>
        <end position="252"/>
    </location>
</feature>
<keyword evidence="6" id="KW-1185">Reference proteome</keyword>
<dbReference type="Proteomes" id="UP001415857">
    <property type="component" value="Unassembled WGS sequence"/>
</dbReference>
<organism evidence="5 6">
    <name type="scientific">Liquidambar formosana</name>
    <name type="common">Formosan gum</name>
    <dbReference type="NCBI Taxonomy" id="63359"/>
    <lineage>
        <taxon>Eukaryota</taxon>
        <taxon>Viridiplantae</taxon>
        <taxon>Streptophyta</taxon>
        <taxon>Embryophyta</taxon>
        <taxon>Tracheophyta</taxon>
        <taxon>Spermatophyta</taxon>
        <taxon>Magnoliopsida</taxon>
        <taxon>eudicotyledons</taxon>
        <taxon>Gunneridae</taxon>
        <taxon>Pentapetalae</taxon>
        <taxon>Saxifragales</taxon>
        <taxon>Altingiaceae</taxon>
        <taxon>Liquidambar</taxon>
    </lineage>
</organism>
<dbReference type="PANTHER" id="PTHR34122">
    <property type="entry name" value="EXPRESSED PROTEIN-RELATED"/>
    <property type="match status" value="1"/>
</dbReference>
<reference evidence="5 6" key="1">
    <citation type="journal article" date="2024" name="Plant J.">
        <title>Genome sequences and population genomics reveal climatic adaptation and genomic divergence between two closely related sweetgum species.</title>
        <authorList>
            <person name="Xu W.Q."/>
            <person name="Ren C.Q."/>
            <person name="Zhang X.Y."/>
            <person name="Comes H.P."/>
            <person name="Liu X.H."/>
            <person name="Li Y.G."/>
            <person name="Kettle C.J."/>
            <person name="Jalonen R."/>
            <person name="Gaisberger H."/>
            <person name="Ma Y.Z."/>
            <person name="Qiu Y.X."/>
        </authorList>
    </citation>
    <scope>NUCLEOTIDE SEQUENCE [LARGE SCALE GENOMIC DNA]</scope>
    <source>
        <strain evidence="5">Hangzhou</strain>
    </source>
</reference>
<feature type="domain" description="WRC" evidence="4">
    <location>
        <begin position="188"/>
        <end position="232"/>
    </location>
</feature>
<feature type="compositionally biased region" description="Pro residues" evidence="3">
    <location>
        <begin position="10"/>
        <end position="20"/>
    </location>
</feature>
<dbReference type="PANTHER" id="PTHR34122:SF1">
    <property type="entry name" value="EXPRESSED PROTEIN"/>
    <property type="match status" value="1"/>
</dbReference>
<dbReference type="AlphaFoldDB" id="A0AAP0X9L1"/>
<keyword evidence="1" id="KW-0539">Nucleus</keyword>
<proteinExistence type="predicted"/>
<feature type="region of interest" description="Disordered" evidence="3">
    <location>
        <begin position="136"/>
        <end position="188"/>
    </location>
</feature>
<evidence type="ECO:0000256" key="2">
    <source>
        <dbReference type="PROSITE-ProRule" id="PRU01002"/>
    </source>
</evidence>
<evidence type="ECO:0000256" key="3">
    <source>
        <dbReference type="SAM" id="MobiDB-lite"/>
    </source>
</evidence>
<evidence type="ECO:0000256" key="1">
    <source>
        <dbReference type="ARBA" id="ARBA00023242"/>
    </source>
</evidence>